<feature type="transmembrane region" description="Helical" evidence="1">
    <location>
        <begin position="53"/>
        <end position="72"/>
    </location>
</feature>
<feature type="transmembrane region" description="Helical" evidence="1">
    <location>
        <begin position="155"/>
        <end position="178"/>
    </location>
</feature>
<keyword evidence="1" id="KW-1133">Transmembrane helix</keyword>
<dbReference type="Pfam" id="PF02517">
    <property type="entry name" value="Rce1-like"/>
    <property type="match status" value="1"/>
</dbReference>
<dbReference type="GO" id="GO:0006508">
    <property type="term" value="P:proteolysis"/>
    <property type="evidence" value="ECO:0007669"/>
    <property type="project" value="UniProtKB-KW"/>
</dbReference>
<comment type="caution">
    <text evidence="3">The sequence shown here is derived from an EMBL/GenBank/DDBJ whole genome shotgun (WGS) entry which is preliminary data.</text>
</comment>
<reference evidence="3" key="1">
    <citation type="journal article" date="2020" name="mSystems">
        <title>Genome- and Community-Level Interaction Insights into Carbon Utilization and Element Cycling Functions of Hydrothermarchaeota in Hydrothermal Sediment.</title>
        <authorList>
            <person name="Zhou Z."/>
            <person name="Liu Y."/>
            <person name="Xu W."/>
            <person name="Pan J."/>
            <person name="Luo Z.H."/>
            <person name="Li M."/>
        </authorList>
    </citation>
    <scope>NUCLEOTIDE SEQUENCE [LARGE SCALE GENOMIC DNA]</scope>
    <source>
        <strain evidence="3">SpSt-573</strain>
    </source>
</reference>
<dbReference type="InterPro" id="IPR003675">
    <property type="entry name" value="Rce1/LyrA-like_dom"/>
</dbReference>
<feature type="transmembrane region" description="Helical" evidence="1">
    <location>
        <begin position="229"/>
        <end position="247"/>
    </location>
</feature>
<keyword evidence="1" id="KW-0812">Transmembrane</keyword>
<sequence length="343" mass="38091">MSEKSPHDMPAILRWAQHHPLVGYLLITFSFSWGLWLFPLWVNLRNAVTFRHLVSIGAFGPALGGLVMAMLLNRKPEKPRSIEPFFLAFLAVGALYFICLPYASALPLSASFSGWLARGFLFLAAAGVIMAFFASGKAKRSAKQTTDSRSHDWRWYAVAILAYPFLLASGLLLSAALGQTLEVTLPAREWPLLLWRILASFTYIFLFGGPLGEEPGWRGIALPRLQQRFSPLSASLLIGVIWGVWHIPMHLNGFYPSAGPQNLPLELGVRLLTTTLVSFLYTWIYNQTSGNLLVCTLLHASFNTASAWMDSTPISIAFLAGLVLVLVITGKMWRKIGQQERIT</sequence>
<evidence type="ECO:0000259" key="2">
    <source>
        <dbReference type="Pfam" id="PF02517"/>
    </source>
</evidence>
<keyword evidence="3" id="KW-0378">Hydrolase</keyword>
<keyword evidence="3" id="KW-0482">Metalloprotease</keyword>
<organism evidence="3">
    <name type="scientific">Anaerolinea thermolimosa</name>
    <dbReference type="NCBI Taxonomy" id="229919"/>
    <lineage>
        <taxon>Bacteria</taxon>
        <taxon>Bacillati</taxon>
        <taxon>Chloroflexota</taxon>
        <taxon>Anaerolineae</taxon>
        <taxon>Anaerolineales</taxon>
        <taxon>Anaerolineaceae</taxon>
        <taxon>Anaerolinea</taxon>
    </lineage>
</organism>
<dbReference type="GO" id="GO:0008237">
    <property type="term" value="F:metallopeptidase activity"/>
    <property type="evidence" value="ECO:0007669"/>
    <property type="project" value="UniProtKB-KW"/>
</dbReference>
<dbReference type="InterPro" id="IPR042150">
    <property type="entry name" value="MmRce1-like"/>
</dbReference>
<feature type="transmembrane region" description="Helical" evidence="1">
    <location>
        <begin position="84"/>
        <end position="103"/>
    </location>
</feature>
<name>A0A7C4KGK9_9CHLR</name>
<dbReference type="EMBL" id="DSYK01000272">
    <property type="protein sequence ID" value="HGS21262.1"/>
    <property type="molecule type" value="Genomic_DNA"/>
</dbReference>
<dbReference type="PANTHER" id="PTHR35797:SF1">
    <property type="entry name" value="PROTEASE"/>
    <property type="match status" value="1"/>
</dbReference>
<feature type="transmembrane region" description="Helical" evidence="1">
    <location>
        <begin position="115"/>
        <end position="134"/>
    </location>
</feature>
<evidence type="ECO:0000313" key="3">
    <source>
        <dbReference type="EMBL" id="HGS21262.1"/>
    </source>
</evidence>
<keyword evidence="3" id="KW-0645">Protease</keyword>
<feature type="transmembrane region" description="Helical" evidence="1">
    <location>
        <begin position="21"/>
        <end position="41"/>
    </location>
</feature>
<evidence type="ECO:0000256" key="1">
    <source>
        <dbReference type="SAM" id="Phobius"/>
    </source>
</evidence>
<dbReference type="PANTHER" id="PTHR35797">
    <property type="entry name" value="PROTEASE-RELATED"/>
    <property type="match status" value="1"/>
</dbReference>
<dbReference type="AlphaFoldDB" id="A0A7C4KGK9"/>
<feature type="transmembrane region" description="Helical" evidence="1">
    <location>
        <begin position="314"/>
        <end position="333"/>
    </location>
</feature>
<protein>
    <submittedName>
        <fullName evidence="3">CPBP family intramembrane metalloprotease</fullName>
    </submittedName>
</protein>
<feature type="transmembrane region" description="Helical" evidence="1">
    <location>
        <begin position="190"/>
        <end position="208"/>
    </location>
</feature>
<proteinExistence type="predicted"/>
<accession>A0A7C4KGK9</accession>
<dbReference type="GO" id="GO:0080120">
    <property type="term" value="P:CAAX-box protein maturation"/>
    <property type="evidence" value="ECO:0007669"/>
    <property type="project" value="UniProtKB-ARBA"/>
</dbReference>
<gene>
    <name evidence="3" type="ORF">ENT37_05265</name>
</gene>
<feature type="domain" description="CAAX prenyl protease 2/Lysostaphin resistance protein A-like" evidence="2">
    <location>
        <begin position="199"/>
        <end position="304"/>
    </location>
</feature>
<keyword evidence="1" id="KW-0472">Membrane</keyword>
<dbReference type="GO" id="GO:0004175">
    <property type="term" value="F:endopeptidase activity"/>
    <property type="evidence" value="ECO:0007669"/>
    <property type="project" value="UniProtKB-ARBA"/>
</dbReference>